<protein>
    <submittedName>
        <fullName evidence="2">Transglutaminase-like superfamily protein</fullName>
    </submittedName>
</protein>
<dbReference type="Gene3D" id="3.10.620.30">
    <property type="match status" value="1"/>
</dbReference>
<feature type="domain" description="Transglutaminase-like" evidence="1">
    <location>
        <begin position="176"/>
        <end position="232"/>
    </location>
</feature>
<dbReference type="InterPro" id="IPR052557">
    <property type="entry name" value="CAP/Cytokinesis_protein"/>
</dbReference>
<dbReference type="AlphaFoldDB" id="A0A1G7H6F2"/>
<dbReference type="Proteomes" id="UP000198972">
    <property type="component" value="Unassembled WGS sequence"/>
</dbReference>
<reference evidence="2 3" key="1">
    <citation type="submission" date="2016-10" db="EMBL/GenBank/DDBJ databases">
        <authorList>
            <person name="de Groot N.N."/>
        </authorList>
    </citation>
    <scope>NUCLEOTIDE SEQUENCE [LARGE SCALE GENOMIC DNA]</scope>
    <source>
        <strain evidence="2 3">DSM 28129</strain>
    </source>
</reference>
<dbReference type="InterPro" id="IPR002931">
    <property type="entry name" value="Transglutaminase-like"/>
</dbReference>
<dbReference type="SUPFAM" id="SSF54001">
    <property type="entry name" value="Cysteine proteinases"/>
    <property type="match status" value="1"/>
</dbReference>
<proteinExistence type="predicted"/>
<dbReference type="InterPro" id="IPR038765">
    <property type="entry name" value="Papain-like_cys_pep_sf"/>
</dbReference>
<accession>A0A1G7H6F2</accession>
<dbReference type="SMART" id="SM00460">
    <property type="entry name" value="TGc"/>
    <property type="match status" value="1"/>
</dbReference>
<dbReference type="PANTHER" id="PTHR46333">
    <property type="entry name" value="CYTOKINESIS PROTEIN 3"/>
    <property type="match status" value="1"/>
</dbReference>
<dbReference type="STRING" id="670482.SAMN04488542_10422"/>
<dbReference type="EMBL" id="FNBG01000004">
    <property type="protein sequence ID" value="SDE96008.1"/>
    <property type="molecule type" value="Genomic_DNA"/>
</dbReference>
<evidence type="ECO:0000313" key="2">
    <source>
        <dbReference type="EMBL" id="SDE96008.1"/>
    </source>
</evidence>
<organism evidence="2 3">
    <name type="scientific">Fontibacillus panacisegetis</name>
    <dbReference type="NCBI Taxonomy" id="670482"/>
    <lineage>
        <taxon>Bacteria</taxon>
        <taxon>Bacillati</taxon>
        <taxon>Bacillota</taxon>
        <taxon>Bacilli</taxon>
        <taxon>Bacillales</taxon>
        <taxon>Paenibacillaceae</taxon>
        <taxon>Fontibacillus</taxon>
    </lineage>
</organism>
<dbReference type="GO" id="GO:0005737">
    <property type="term" value="C:cytoplasm"/>
    <property type="evidence" value="ECO:0007669"/>
    <property type="project" value="TreeGrafter"/>
</dbReference>
<gene>
    <name evidence="2" type="ORF">SAMN04488542_10422</name>
</gene>
<keyword evidence="3" id="KW-1185">Reference proteome</keyword>
<dbReference type="RefSeq" id="WP_091227358.1">
    <property type="nucleotide sequence ID" value="NZ_FNBG01000004.1"/>
</dbReference>
<dbReference type="OrthoDB" id="9788327at2"/>
<dbReference type="Pfam" id="PF01841">
    <property type="entry name" value="Transglut_core"/>
    <property type="match status" value="1"/>
</dbReference>
<evidence type="ECO:0000259" key="1">
    <source>
        <dbReference type="SMART" id="SM00460"/>
    </source>
</evidence>
<dbReference type="PANTHER" id="PTHR46333:SF2">
    <property type="entry name" value="CYTOKINESIS PROTEIN 3"/>
    <property type="match status" value="1"/>
</dbReference>
<evidence type="ECO:0000313" key="3">
    <source>
        <dbReference type="Proteomes" id="UP000198972"/>
    </source>
</evidence>
<name>A0A1G7H6F2_9BACL</name>
<sequence>MRHGIANQWLKIGLITALLTFAIPPGWGTIPAYAISNSSSGYVISSKEIQQKLIEGLEARKNAITIKYKGKTKNLDKILKQAIADALDIDPYTKYIVDRYSFSWRGTTGTAKINFQVYYRESAEQSAYVDKRIDGILKSIMQPGMNQHQRIKAIHDYVVLNLKYDEDLQKYTAYEGLRTGEAVCQGYSLLTYKLLKTAGYTSHIVEGTAGGQAHAWNLVLLDGEWYHLDTTWDDPLSNEPGQVRYEYYLRTDHEMKVDHKWTKKYPASSALYREILRSLSSKGGTEKGVYTALEDQLGYSLYYADAAVSDGAGLQGKVKQSISAGKETVTVRYAGAENQLIKDLSALYDLDIEDIRYSAKSLEGTEDLRVEIFWRNII</sequence>